<dbReference type="CDD" id="cd03133">
    <property type="entry name" value="GATase1_ES1"/>
    <property type="match status" value="1"/>
</dbReference>
<evidence type="ECO:0000256" key="3">
    <source>
        <dbReference type="ARBA" id="ARBA00023239"/>
    </source>
</evidence>
<comment type="catalytic activity">
    <reaction evidence="4 5">
        <text>glyoxal + H2O = glycolate + H(+)</text>
        <dbReference type="Rhea" id="RHEA:51672"/>
        <dbReference type="ChEBI" id="CHEBI:15377"/>
        <dbReference type="ChEBI" id="CHEBI:15378"/>
        <dbReference type="ChEBI" id="CHEBI:29805"/>
        <dbReference type="ChEBI" id="CHEBI:34779"/>
    </reaction>
</comment>
<dbReference type="HOGENOM" id="CLU_072952_1_0_6"/>
<reference evidence="6 7" key="1">
    <citation type="journal article" date="2011" name="Stand. Genomic Sci.">
        <title>Complete genome of the onion pathogen Enterobacter cloacae EcWSU1.</title>
        <authorList>
            <person name="Humann J.L."/>
            <person name="Wildung M."/>
            <person name="Cheng C.H."/>
            <person name="Lee T."/>
            <person name="Stewart J.E."/>
            <person name="Drew J.C."/>
            <person name="Triplett E.W."/>
            <person name="Main D."/>
            <person name="Schroeder B.K."/>
        </authorList>
    </citation>
    <scope>NUCLEOTIDE SEQUENCE [LARGE SCALE GENOMIC DNA]</scope>
    <source>
        <strain evidence="6 7">EcWSU1</strain>
    </source>
</reference>
<dbReference type="AlphaFoldDB" id="G8LGG6"/>
<evidence type="ECO:0000313" key="6">
    <source>
        <dbReference type="EMBL" id="AEW75442.1"/>
    </source>
</evidence>
<proteinExistence type="inferred from homology"/>
<evidence type="ECO:0000256" key="4">
    <source>
        <dbReference type="ARBA" id="ARBA00051386"/>
    </source>
</evidence>
<name>G8LGG6_9ENTR</name>
<organism evidence="6 7">
    <name type="scientific">Enterobacter ludwigii</name>
    <dbReference type="NCBI Taxonomy" id="299767"/>
    <lineage>
        <taxon>Bacteria</taxon>
        <taxon>Pseudomonadati</taxon>
        <taxon>Pseudomonadota</taxon>
        <taxon>Gammaproteobacteria</taxon>
        <taxon>Enterobacterales</taxon>
        <taxon>Enterobacteriaceae</taxon>
        <taxon>Enterobacter</taxon>
        <taxon>Enterobacter cloacae complex</taxon>
    </lineage>
</organism>
<dbReference type="GO" id="GO:0016829">
    <property type="term" value="F:lyase activity"/>
    <property type="evidence" value="ECO:0007669"/>
    <property type="project" value="UniProtKB-UniRule"/>
</dbReference>
<comment type="subunit">
    <text evidence="2">Homodimer.</text>
</comment>
<dbReference type="PIRSF" id="PIRSF006320">
    <property type="entry name" value="Elb2"/>
    <property type="match status" value="1"/>
</dbReference>
<dbReference type="Proteomes" id="UP000007838">
    <property type="component" value="Chromosome"/>
</dbReference>
<comment type="similarity">
    <text evidence="1 5">Belongs to the peptidase C56 family.</text>
</comment>
<evidence type="ECO:0000313" key="7">
    <source>
        <dbReference type="Proteomes" id="UP000007838"/>
    </source>
</evidence>
<gene>
    <name evidence="6" type="primary">elbB</name>
    <name evidence="6" type="ORF">EcWSU1_04014</name>
</gene>
<dbReference type="KEGG" id="eec:EcWSU1_04014"/>
<evidence type="ECO:0000256" key="5">
    <source>
        <dbReference type="PIRNR" id="PIRNR006320"/>
    </source>
</evidence>
<dbReference type="PANTHER" id="PTHR10224">
    <property type="entry name" value="ES1 PROTEIN HOMOLOG, MITOCHONDRIAL"/>
    <property type="match status" value="1"/>
</dbReference>
<dbReference type="Gene3D" id="3.40.50.880">
    <property type="match status" value="1"/>
</dbReference>
<keyword evidence="3 5" id="KW-0456">Lyase</keyword>
<dbReference type="PANTHER" id="PTHR10224:SF12">
    <property type="entry name" value="GLYOXALASE ELBB"/>
    <property type="match status" value="1"/>
</dbReference>
<accession>G8LGG6</accession>
<dbReference type="SUPFAM" id="SSF52317">
    <property type="entry name" value="Class I glutamine amidotransferase-like"/>
    <property type="match status" value="1"/>
</dbReference>
<protein>
    <recommendedName>
        <fullName evidence="5">Glyoxalase</fullName>
    </recommendedName>
</protein>
<comment type="function">
    <text evidence="5">Displays glyoxalase activity, catalyzing the conversion of glyoxal to glycolate.</text>
</comment>
<dbReference type="InterPro" id="IPR026041">
    <property type="entry name" value="ElbB"/>
</dbReference>
<evidence type="ECO:0000256" key="1">
    <source>
        <dbReference type="ARBA" id="ARBA00008542"/>
    </source>
</evidence>
<evidence type="ECO:0000256" key="2">
    <source>
        <dbReference type="ARBA" id="ARBA00011738"/>
    </source>
</evidence>
<dbReference type="eggNOG" id="COG3155">
    <property type="taxonomic scope" value="Bacteria"/>
</dbReference>
<dbReference type="MEROPS" id="C56.975"/>
<dbReference type="FunFam" id="3.40.50.880:FF:000032">
    <property type="entry name" value="Glyoxalase"/>
    <property type="match status" value="1"/>
</dbReference>
<dbReference type="NCBIfam" id="NF008747">
    <property type="entry name" value="PRK11780.1"/>
    <property type="match status" value="1"/>
</dbReference>
<dbReference type="EMBL" id="CP002886">
    <property type="protein sequence ID" value="AEW75442.1"/>
    <property type="molecule type" value="Genomic_DNA"/>
</dbReference>
<sequence>MCFSELQRRIVMMKKIGVVLSGCGVYDGSEIHEAVITLLALAREGAEVICFAPDKNQADVINHLTGEPMAETRNVLIEAARIARGEIHPLIQADAAELDALIVPGGFGAAKNLSTFATQGAGCQVDPHLKALSQAMHAAGKPQGFICIAPAMLPTIFDFPLRLTIGTDIDTAEIIEEMGGEHIPCPVDDIVVDEDNKIVTTPAYMLAQTIAEAASGIEKLVARVLVLTE</sequence>
<dbReference type="InterPro" id="IPR029062">
    <property type="entry name" value="Class_I_gatase-like"/>
</dbReference>